<feature type="transmembrane region" description="Helical" evidence="1">
    <location>
        <begin position="121"/>
        <end position="143"/>
    </location>
</feature>
<dbReference type="eggNOG" id="ENOG5031UAM">
    <property type="taxonomic scope" value="Bacteria"/>
</dbReference>
<dbReference type="Proteomes" id="UP000026739">
    <property type="component" value="Unassembled WGS sequence"/>
</dbReference>
<keyword evidence="1" id="KW-1133">Transmembrane helix</keyword>
<protein>
    <submittedName>
        <fullName evidence="2">Uncharacterized protein</fullName>
    </submittedName>
</protein>
<name>A0A059L3S9_9PSED</name>
<gene>
    <name evidence="2" type="ORF">V466_10725</name>
</gene>
<dbReference type="AlphaFoldDB" id="A0A059L3S9"/>
<evidence type="ECO:0000313" key="2">
    <source>
        <dbReference type="EMBL" id="KDD68891.1"/>
    </source>
</evidence>
<comment type="caution">
    <text evidence="2">The sequence shown here is derived from an EMBL/GenBank/DDBJ whole genome shotgun (WGS) entry which is preliminary data.</text>
</comment>
<accession>A0A059L3S9</accession>
<proteinExistence type="predicted"/>
<feature type="transmembrane region" description="Helical" evidence="1">
    <location>
        <begin position="89"/>
        <end position="109"/>
    </location>
</feature>
<feature type="transmembrane region" description="Helical" evidence="1">
    <location>
        <begin position="47"/>
        <end position="68"/>
    </location>
</feature>
<evidence type="ECO:0000313" key="3">
    <source>
        <dbReference type="Proteomes" id="UP000026739"/>
    </source>
</evidence>
<evidence type="ECO:0000256" key="1">
    <source>
        <dbReference type="SAM" id="Phobius"/>
    </source>
</evidence>
<dbReference type="EMBL" id="AZQQ01000074">
    <property type="protein sequence ID" value="KDD68891.1"/>
    <property type="molecule type" value="Genomic_DNA"/>
</dbReference>
<feature type="transmembrane region" description="Helical" evidence="1">
    <location>
        <begin position="12"/>
        <end position="41"/>
    </location>
</feature>
<organism evidence="2 3">
    <name type="scientific">Pseudomonas mandelii PD30</name>
    <dbReference type="NCBI Taxonomy" id="1419583"/>
    <lineage>
        <taxon>Bacteria</taxon>
        <taxon>Pseudomonadati</taxon>
        <taxon>Pseudomonadota</taxon>
        <taxon>Gammaproteobacteria</taxon>
        <taxon>Pseudomonadales</taxon>
        <taxon>Pseudomonadaceae</taxon>
        <taxon>Pseudomonas</taxon>
    </lineage>
</organism>
<sequence length="149" mass="17299">MMDYVLMDIRKVRYYLWAWPMVFACAAFYSAILMLGLMQVITLEDTHFYAVGLAIYAVLCFLGLRYYVPRLQKMELDETLNGRYISVRASRIAIFIGASIGTIIFIPQIDKIKFLSELPHWGAIGVVFFTFACAVFVFSHYVWKPGRRR</sequence>
<reference evidence="2 3" key="1">
    <citation type="submission" date="2013-12" db="EMBL/GenBank/DDBJ databases">
        <authorList>
            <person name="Formusa P.A."/>
            <person name="Habash M."/>
            <person name="Lee H."/>
            <person name="Trevors J.T."/>
        </authorList>
    </citation>
    <scope>NUCLEOTIDE SEQUENCE [LARGE SCALE GENOMIC DNA]</scope>
    <source>
        <strain evidence="2 3">PD30</strain>
    </source>
</reference>
<keyword evidence="1" id="KW-0472">Membrane</keyword>
<keyword evidence="1" id="KW-0812">Transmembrane</keyword>